<comment type="caution">
    <text evidence="2">The sequence shown here is derived from an EMBL/GenBank/DDBJ whole genome shotgun (WGS) entry which is preliminary data.</text>
</comment>
<keyword evidence="3" id="KW-1185">Reference proteome</keyword>
<dbReference type="PANTHER" id="PTHR43194:SF2">
    <property type="entry name" value="PEROXISOMAL MEMBRANE PROTEIN LPX1"/>
    <property type="match status" value="1"/>
</dbReference>
<accession>A0ABS6T3V5</accession>
<dbReference type="RefSeq" id="WP_218393112.1">
    <property type="nucleotide sequence ID" value="NZ_JAHUZE010000003.1"/>
</dbReference>
<dbReference type="GO" id="GO:0016787">
    <property type="term" value="F:hydrolase activity"/>
    <property type="evidence" value="ECO:0007669"/>
    <property type="project" value="UniProtKB-KW"/>
</dbReference>
<name>A0ABS6T3V5_9RHOB</name>
<dbReference type="Pfam" id="PF12697">
    <property type="entry name" value="Abhydrolase_6"/>
    <property type="match status" value="1"/>
</dbReference>
<evidence type="ECO:0000313" key="2">
    <source>
        <dbReference type="EMBL" id="MBV7379913.1"/>
    </source>
</evidence>
<feature type="domain" description="AB hydrolase-1" evidence="1">
    <location>
        <begin position="68"/>
        <end position="301"/>
    </location>
</feature>
<dbReference type="InterPro" id="IPR000073">
    <property type="entry name" value="AB_hydrolase_1"/>
</dbReference>
<evidence type="ECO:0000313" key="3">
    <source>
        <dbReference type="Proteomes" id="UP000756530"/>
    </source>
</evidence>
<keyword evidence="2" id="KW-0378">Hydrolase</keyword>
<gene>
    <name evidence="2" type="ORF">KJP28_13355</name>
</gene>
<proteinExistence type="predicted"/>
<organism evidence="2 3">
    <name type="scientific">Maritimibacter dapengensis</name>
    <dbReference type="NCBI Taxonomy" id="2836868"/>
    <lineage>
        <taxon>Bacteria</taxon>
        <taxon>Pseudomonadati</taxon>
        <taxon>Pseudomonadota</taxon>
        <taxon>Alphaproteobacteria</taxon>
        <taxon>Rhodobacterales</taxon>
        <taxon>Roseobacteraceae</taxon>
        <taxon>Maritimibacter</taxon>
    </lineage>
</organism>
<sequence length="312" mass="33563">MAAAISGGVFLIIAGVLILSQKPDGIVEGESLGFQTGGPPPVVPLTEFTARDGATLAFRDLPGDEPPIVLIHGSGWHGAAYETLGRAVADRTGRRVVIPDLRGHGPFANPRGDIRYIRQLEDDMADLAAHIGAERADFVGHSSGGGLTIRLAGGPYRDLMNKAVLIAPFLRYNAPTARDDSHWAEPQIRRIIGLSMLNTAGIRALNGLKVIEFNLPQEVLNSEQGQWATQSYSYRLNTGFAPRAKYLEDIAALPPFLLLAGELDEAFRADQYEPVMSGVSDAGSYELMQGLGHLDILNDPETAQRIAAFLAE</sequence>
<reference evidence="2 3" key="1">
    <citation type="submission" date="2021-05" db="EMBL/GenBank/DDBJ databases">
        <title>Culturable bacteria isolated from Daya Bay.</title>
        <authorList>
            <person name="Zheng W."/>
            <person name="Yu S."/>
            <person name="Huang Y."/>
        </authorList>
    </citation>
    <scope>NUCLEOTIDE SEQUENCE [LARGE SCALE GENOMIC DNA]</scope>
    <source>
        <strain evidence="2 3">DP4N28-5</strain>
    </source>
</reference>
<dbReference type="EMBL" id="JAHUZE010000003">
    <property type="protein sequence ID" value="MBV7379913.1"/>
    <property type="molecule type" value="Genomic_DNA"/>
</dbReference>
<dbReference type="Proteomes" id="UP000756530">
    <property type="component" value="Unassembled WGS sequence"/>
</dbReference>
<evidence type="ECO:0000259" key="1">
    <source>
        <dbReference type="Pfam" id="PF12697"/>
    </source>
</evidence>
<dbReference type="PANTHER" id="PTHR43194">
    <property type="entry name" value="HYDROLASE ALPHA/BETA FOLD FAMILY"/>
    <property type="match status" value="1"/>
</dbReference>
<protein>
    <submittedName>
        <fullName evidence="2">Alpha/beta hydrolase</fullName>
    </submittedName>
</protein>
<dbReference type="InterPro" id="IPR050228">
    <property type="entry name" value="Carboxylesterase_BioH"/>
</dbReference>